<dbReference type="Gene3D" id="2.60.120.560">
    <property type="entry name" value="Exo-inulinase, domain 1"/>
    <property type="match status" value="1"/>
</dbReference>
<keyword evidence="1" id="KW-0732">Signal</keyword>
<dbReference type="EMBL" id="QGDC01000003">
    <property type="protein sequence ID" value="RCH55678.1"/>
    <property type="molecule type" value="Genomic_DNA"/>
</dbReference>
<feature type="signal peptide" evidence="1">
    <location>
        <begin position="1"/>
        <end position="20"/>
    </location>
</feature>
<dbReference type="GO" id="GO:0016787">
    <property type="term" value="F:hydrolase activity"/>
    <property type="evidence" value="ECO:0007669"/>
    <property type="project" value="InterPro"/>
</dbReference>
<name>A0A367GRH8_9SPHI</name>
<dbReference type="OrthoDB" id="9806233at2"/>
<organism evidence="3 4">
    <name type="scientific">Mucilaginibacter hurinus</name>
    <dbReference type="NCBI Taxonomy" id="2201324"/>
    <lineage>
        <taxon>Bacteria</taxon>
        <taxon>Pseudomonadati</taxon>
        <taxon>Bacteroidota</taxon>
        <taxon>Sphingobacteriia</taxon>
        <taxon>Sphingobacteriales</taxon>
        <taxon>Sphingobacteriaceae</taxon>
        <taxon>Mucilaginibacter</taxon>
    </lineage>
</organism>
<dbReference type="Proteomes" id="UP000253209">
    <property type="component" value="Unassembled WGS sequence"/>
</dbReference>
<dbReference type="AlphaFoldDB" id="A0A367GRH8"/>
<feature type="domain" description="3-keto-alpha-glucoside-1,2-lyase/3-keto-2-hydroxy-glucal hydratase" evidence="2">
    <location>
        <begin position="34"/>
        <end position="232"/>
    </location>
</feature>
<reference evidence="3 4" key="1">
    <citation type="submission" date="2018-05" db="EMBL/GenBank/DDBJ databases">
        <title>Mucilaginibacter hurinus sp. nov., isolated from briquette warehouse soil.</title>
        <authorList>
            <person name="Choi L."/>
        </authorList>
    </citation>
    <scope>NUCLEOTIDE SEQUENCE [LARGE SCALE GENOMIC DNA]</scope>
    <source>
        <strain evidence="3 4">ZR32</strain>
    </source>
</reference>
<evidence type="ECO:0000313" key="4">
    <source>
        <dbReference type="Proteomes" id="UP000253209"/>
    </source>
</evidence>
<evidence type="ECO:0000256" key="1">
    <source>
        <dbReference type="SAM" id="SignalP"/>
    </source>
</evidence>
<evidence type="ECO:0000313" key="3">
    <source>
        <dbReference type="EMBL" id="RCH55678.1"/>
    </source>
</evidence>
<comment type="caution">
    <text evidence="3">The sequence shown here is derived from an EMBL/GenBank/DDBJ whole genome shotgun (WGS) entry which is preliminary data.</text>
</comment>
<feature type="chain" id="PRO_5016875296" evidence="1">
    <location>
        <begin position="21"/>
        <end position="234"/>
    </location>
</feature>
<gene>
    <name evidence="3" type="ORF">DJ568_07265</name>
</gene>
<accession>A0A367GRH8</accession>
<keyword evidence="4" id="KW-1185">Reference proteome</keyword>
<protein>
    <submittedName>
        <fullName evidence="3">DUF1080 domain-containing protein</fullName>
    </submittedName>
</protein>
<proteinExistence type="predicted"/>
<dbReference type="Pfam" id="PF06439">
    <property type="entry name" value="3keto-disac_hyd"/>
    <property type="match status" value="1"/>
</dbReference>
<evidence type="ECO:0000259" key="2">
    <source>
        <dbReference type="Pfam" id="PF06439"/>
    </source>
</evidence>
<sequence length="234" mass="26133">MKKILSGVIALTLTCQMLSAQTPNTLTAKEKKEGWVLLFDGKTTQGWHTYNKAELGNGWTAANGELQFNPAATGRGDITTDKEYENYELALDWKIEEGGNSGIIFGVNEDPKYQWSFLTGVEMQVLDNEKAGDNKIDTHVAGSLYDLIAAPRTAAKPANQWNTAVIRKKDGKLTFWLNGIQTADVQMWGDEWKTLVTNSKFKEMPAYGTYKKGHICLQDHGNIVAFRNIKIKQL</sequence>
<dbReference type="RefSeq" id="WP_114004593.1">
    <property type="nucleotide sequence ID" value="NZ_QGDC01000003.1"/>
</dbReference>
<dbReference type="InterPro" id="IPR010496">
    <property type="entry name" value="AL/BT2_dom"/>
</dbReference>